<dbReference type="Proteomes" id="UP001396334">
    <property type="component" value="Unassembled WGS sequence"/>
</dbReference>
<proteinExistence type="inferred from homology"/>
<feature type="compositionally biased region" description="Gly residues" evidence="12">
    <location>
        <begin position="922"/>
        <end position="932"/>
    </location>
</feature>
<evidence type="ECO:0000256" key="4">
    <source>
        <dbReference type="ARBA" id="ARBA00022664"/>
    </source>
</evidence>
<dbReference type="InterPro" id="IPR036875">
    <property type="entry name" value="Znf_CCHC_sf"/>
</dbReference>
<dbReference type="Gene3D" id="1.25.40.1050">
    <property type="match status" value="1"/>
</dbReference>
<dbReference type="InterPro" id="IPR004859">
    <property type="entry name" value="Xrn1_N"/>
</dbReference>
<feature type="compositionally biased region" description="Polar residues" evidence="12">
    <location>
        <begin position="459"/>
        <end position="472"/>
    </location>
</feature>
<keyword evidence="9" id="KW-0539">Nucleus</keyword>
<dbReference type="SUPFAM" id="SSF57756">
    <property type="entry name" value="Retrovirus zinc finger-like domains"/>
    <property type="match status" value="1"/>
</dbReference>
<evidence type="ECO:0000256" key="12">
    <source>
        <dbReference type="SAM" id="MobiDB-lite"/>
    </source>
</evidence>
<keyword evidence="11" id="KW-0479">Metal-binding</keyword>
<keyword evidence="8" id="KW-0175">Coiled coil</keyword>
<feature type="compositionally biased region" description="Polar residues" evidence="12">
    <location>
        <begin position="966"/>
        <end position="982"/>
    </location>
</feature>
<comment type="caution">
    <text evidence="14">The sequence shown here is derived from an EMBL/GenBank/DDBJ whole genome shotgun (WGS) entry which is preliminary data.</text>
</comment>
<dbReference type="Pfam" id="PF17846">
    <property type="entry name" value="XRN_M"/>
    <property type="match status" value="1"/>
</dbReference>
<dbReference type="EC" id="3.1.13.-" evidence="10"/>
<keyword evidence="6 10" id="KW-0378">Hydrolase</keyword>
<dbReference type="CDD" id="cd18673">
    <property type="entry name" value="PIN_XRN1-2-like"/>
    <property type="match status" value="1"/>
</dbReference>
<keyword evidence="5 10" id="KW-0540">Nuclease</keyword>
<dbReference type="InterPro" id="IPR041412">
    <property type="entry name" value="Xrn1_helical"/>
</dbReference>
<evidence type="ECO:0000256" key="9">
    <source>
        <dbReference type="ARBA" id="ARBA00023242"/>
    </source>
</evidence>
<dbReference type="SMART" id="SM00343">
    <property type="entry name" value="ZnF_C2HC"/>
    <property type="match status" value="1"/>
</dbReference>
<reference evidence="14 15" key="1">
    <citation type="journal article" date="2024" name="G3 (Bethesda)">
        <title>Genome assembly of Hibiscus sabdariffa L. provides insights into metabolisms of medicinal natural products.</title>
        <authorList>
            <person name="Kim T."/>
        </authorList>
    </citation>
    <scope>NUCLEOTIDE SEQUENCE [LARGE SCALE GENOMIC DNA]</scope>
    <source>
        <strain evidence="14">TK-2024</strain>
        <tissue evidence="14">Old leaves</tissue>
    </source>
</reference>
<evidence type="ECO:0000256" key="8">
    <source>
        <dbReference type="ARBA" id="ARBA00023054"/>
    </source>
</evidence>
<comment type="subcellular location">
    <subcellularLocation>
        <location evidence="1">Nucleus</location>
    </subcellularLocation>
</comment>
<dbReference type="PROSITE" id="PS50158">
    <property type="entry name" value="ZF_CCHC"/>
    <property type="match status" value="1"/>
</dbReference>
<keyword evidence="15" id="KW-1185">Reference proteome</keyword>
<dbReference type="Gene3D" id="3.40.50.12390">
    <property type="match status" value="2"/>
</dbReference>
<dbReference type="InterPro" id="IPR017151">
    <property type="entry name" value="Xrn2/3/4"/>
</dbReference>
<comment type="function">
    <text evidence="10">Possesses 5'-&gt;3' exoribonuclease activity. Acts as an endogenous post-transcriptional gene silencing (PTGS) suppressor.</text>
</comment>
<keyword evidence="11" id="KW-0863">Zinc-finger</keyword>
<evidence type="ECO:0000256" key="3">
    <source>
        <dbReference type="ARBA" id="ARBA00022552"/>
    </source>
</evidence>
<feature type="domain" description="CCHC-type" evidence="13">
    <location>
        <begin position="262"/>
        <end position="276"/>
    </location>
</feature>
<evidence type="ECO:0000259" key="13">
    <source>
        <dbReference type="PROSITE" id="PS50158"/>
    </source>
</evidence>
<organism evidence="14 15">
    <name type="scientific">Hibiscus sabdariffa</name>
    <name type="common">roselle</name>
    <dbReference type="NCBI Taxonomy" id="183260"/>
    <lineage>
        <taxon>Eukaryota</taxon>
        <taxon>Viridiplantae</taxon>
        <taxon>Streptophyta</taxon>
        <taxon>Embryophyta</taxon>
        <taxon>Tracheophyta</taxon>
        <taxon>Spermatophyta</taxon>
        <taxon>Magnoliopsida</taxon>
        <taxon>eudicotyledons</taxon>
        <taxon>Gunneridae</taxon>
        <taxon>Pentapetalae</taxon>
        <taxon>rosids</taxon>
        <taxon>malvids</taxon>
        <taxon>Malvales</taxon>
        <taxon>Malvaceae</taxon>
        <taxon>Malvoideae</taxon>
        <taxon>Hibiscus</taxon>
    </lineage>
</organism>
<keyword evidence="3" id="KW-0698">rRNA processing</keyword>
<dbReference type="InterPro" id="IPR027073">
    <property type="entry name" value="5_3_exoribonuclease"/>
</dbReference>
<evidence type="ECO:0000256" key="6">
    <source>
        <dbReference type="ARBA" id="ARBA00022801"/>
    </source>
</evidence>
<keyword evidence="11" id="KW-0862">Zinc</keyword>
<name>A0ABR2SEV7_9ROSI</name>
<evidence type="ECO:0000313" key="14">
    <source>
        <dbReference type="EMBL" id="KAK9023776.1"/>
    </source>
</evidence>
<accession>A0ABR2SEV7</accession>
<feature type="region of interest" description="Disordered" evidence="12">
    <location>
        <begin position="874"/>
        <end position="998"/>
    </location>
</feature>
<evidence type="ECO:0000256" key="2">
    <source>
        <dbReference type="ARBA" id="ARBA00006994"/>
    </source>
</evidence>
<dbReference type="PANTHER" id="PTHR12341:SF41">
    <property type="entry name" value="5'-3' EXORIBONUCLEASE 2"/>
    <property type="match status" value="1"/>
</dbReference>
<dbReference type="PIRSF" id="PIRSF037239">
    <property type="entry name" value="Exonuclease_Xrn2"/>
    <property type="match status" value="1"/>
</dbReference>
<evidence type="ECO:0000256" key="5">
    <source>
        <dbReference type="ARBA" id="ARBA00022722"/>
    </source>
</evidence>
<dbReference type="Pfam" id="PF03159">
    <property type="entry name" value="XRN_N"/>
    <property type="match status" value="1"/>
</dbReference>
<gene>
    <name evidence="14" type="ORF">V6N11_003974</name>
</gene>
<sequence length="998" mass="114435">MGVPAFYRWLAEKYPLIVVDVIEEEPVVIDGISIPVDTSKPNPNKLEYDNLYLDMNGIIHPCFHPEDRPSPTTFDEVFQCIFDYIDRLFVMVRPRKILYMAIDGVAPRAKMNQQRSRRFRAAKDATEAAAEEARLREEFEREGRRLPPKEESQLFDSNVITPGTPFMAVLSIALQYYIHLRLNYDPGWKNIKVILSDANVPGEGEHKIMSYIRLQRNLPGFDPNTRHCLYGLDADLIMLGLATHEVHFSILREIVFTPGQDKCFLCGQMGHVAANCEGKAKRKDGEFDEKADGKAVARKPYQFLNIWTLREYLEYEMRIPNPPFEIDLERIVDDFIFICFFVGNDFLPHMPTLEIREGAINLLMAVYKKEFRSIGGYLTDGCKPNLSRVEHFIQAVGSYEDKIFQKRARLHQRQADRIKREKAQARRGDDAQPQVQPDSLVPVARFHGSRLASGPSPAPFNQTLESNDNGSSGRPHKVRRLSSGATIGAAIVEAEDSIETDPHENKEELKAKLKELIRDKSDAFNSENHEEDKIKLGEPGWKERYYKEKFSAETPEEMEEIRKDVVLKFTEGLCWVMHYYYEGVCSWRWFYPYHYAPFASDFKDLGQLDIQFELGSPFKPFNQLLGVFPAASSHALPIEYRKLMTDPNSPIIDFYPTDFEVDMNGKRYSWQGIAKLPFIDEERLLAEVAKIEHTLTDEEAQRNSTMCDMLFVAASHRLSEQIFSLDNRCKQLPERQRIEVKEEVKPDLSDGMNGYISPCAGETQPPIFRSPIKDMEDILANEVVCCIYRLPKAHKHITHPPPGVAFPPKMVQFSDLKPEPVLWHEDSGRRPWDGRQSGQHMDRHSSSGSHSGHKLGDASHRFIANSLQLRMDRNGFNNNMQAPPSSYAGGYDGNRRFQGPENGSYQQWGGRMPPQANQNASGGYGLYQGGANQGFHRGHDHQQHRGNQSYHHRQRGDYEERGSQPHRGNQQYHGSNQQQRGNPYSALDRRGHRRPPNH</sequence>
<protein>
    <recommendedName>
        <fullName evidence="10">5'-3' exoribonuclease</fullName>
        <ecNumber evidence="10">3.1.13.-</ecNumber>
    </recommendedName>
</protein>
<dbReference type="InterPro" id="IPR001878">
    <property type="entry name" value="Znf_CCHC"/>
</dbReference>
<evidence type="ECO:0000313" key="15">
    <source>
        <dbReference type="Proteomes" id="UP001396334"/>
    </source>
</evidence>
<dbReference type="EMBL" id="JBBPBN010000015">
    <property type="protein sequence ID" value="KAK9023776.1"/>
    <property type="molecule type" value="Genomic_DNA"/>
</dbReference>
<feature type="compositionally biased region" description="Polar residues" evidence="12">
    <location>
        <begin position="875"/>
        <end position="884"/>
    </location>
</feature>
<evidence type="ECO:0000256" key="10">
    <source>
        <dbReference type="PIRNR" id="PIRNR037239"/>
    </source>
</evidence>
<comment type="similarity">
    <text evidence="2 10">Belongs to the 5'-3' exonuclease family. XRN2/RAT1 subfamily.</text>
</comment>
<dbReference type="PANTHER" id="PTHR12341">
    <property type="entry name" value="5'-&gt;3' EXORIBONUCLEASE"/>
    <property type="match status" value="1"/>
</dbReference>
<evidence type="ECO:0000256" key="7">
    <source>
        <dbReference type="ARBA" id="ARBA00022839"/>
    </source>
</evidence>
<feature type="compositionally biased region" description="Basic and acidic residues" evidence="12">
    <location>
        <begin position="414"/>
        <end position="430"/>
    </location>
</feature>
<evidence type="ECO:0000256" key="11">
    <source>
        <dbReference type="PROSITE-ProRule" id="PRU00047"/>
    </source>
</evidence>
<dbReference type="Pfam" id="PF00098">
    <property type="entry name" value="zf-CCHC"/>
    <property type="match status" value="1"/>
</dbReference>
<feature type="compositionally biased region" description="Basic and acidic residues" evidence="12">
    <location>
        <begin position="822"/>
        <end position="833"/>
    </location>
</feature>
<feature type="region of interest" description="Disordered" evidence="12">
    <location>
        <begin position="414"/>
        <end position="482"/>
    </location>
</feature>
<feature type="region of interest" description="Disordered" evidence="12">
    <location>
        <begin position="822"/>
        <end position="856"/>
    </location>
</feature>
<keyword evidence="4 10" id="KW-0507">mRNA processing</keyword>
<feature type="compositionally biased region" description="Basic residues" evidence="12">
    <location>
        <begin position="936"/>
        <end position="954"/>
    </location>
</feature>
<evidence type="ECO:0000256" key="1">
    <source>
        <dbReference type="ARBA" id="ARBA00004123"/>
    </source>
</evidence>
<keyword evidence="7 10" id="KW-0269">Exonuclease</keyword>